<evidence type="ECO:0000313" key="2">
    <source>
        <dbReference type="EMBL" id="KUM50397.1"/>
    </source>
</evidence>
<feature type="region of interest" description="Disordered" evidence="1">
    <location>
        <begin position="1"/>
        <end position="20"/>
    </location>
</feature>
<geneLocation type="mitochondrion" evidence="2"/>
<keyword evidence="2" id="KW-0496">Mitochondrion</keyword>
<sequence length="43" mass="4284">MEIGLGTESTPGTGYETGRDASRGAVTLTLVGADEAAFALSLP</sequence>
<accession>A0A101M3V6</accession>
<proteinExistence type="predicted"/>
<gene>
    <name evidence="2" type="ORF">ABT39_MTgene240</name>
</gene>
<protein>
    <submittedName>
        <fullName evidence="2">Uncharacterized protein</fullName>
    </submittedName>
</protein>
<comment type="caution">
    <text evidence="2">The sequence shown here is derived from an EMBL/GenBank/DDBJ whole genome shotgun (WGS) entry which is preliminary data.</text>
</comment>
<reference evidence="2" key="1">
    <citation type="journal article" date="2015" name="Genome Biol. Evol.">
        <title>Organellar Genomes of White Spruce (Picea glauca): Assembly and Annotation.</title>
        <authorList>
            <person name="Jackman S.D."/>
            <person name="Warren R.L."/>
            <person name="Gibb E.A."/>
            <person name="Vandervalk B.P."/>
            <person name="Mohamadi H."/>
            <person name="Chu J."/>
            <person name="Raymond A."/>
            <person name="Pleasance S."/>
            <person name="Coope R."/>
            <person name="Wildung M.R."/>
            <person name="Ritland C.E."/>
            <person name="Bousquet J."/>
            <person name="Jones S.J."/>
            <person name="Bohlmann J."/>
            <person name="Birol I."/>
        </authorList>
    </citation>
    <scope>NUCLEOTIDE SEQUENCE [LARGE SCALE GENOMIC DNA]</scope>
    <source>
        <tissue evidence="2">Flushing bud</tissue>
    </source>
</reference>
<dbReference type="EMBL" id="LKAM01000001">
    <property type="protein sequence ID" value="KUM50397.1"/>
    <property type="molecule type" value="Genomic_DNA"/>
</dbReference>
<organism evidence="2">
    <name type="scientific">Picea glauca</name>
    <name type="common">White spruce</name>
    <name type="synonym">Pinus glauca</name>
    <dbReference type="NCBI Taxonomy" id="3330"/>
    <lineage>
        <taxon>Eukaryota</taxon>
        <taxon>Viridiplantae</taxon>
        <taxon>Streptophyta</taxon>
        <taxon>Embryophyta</taxon>
        <taxon>Tracheophyta</taxon>
        <taxon>Spermatophyta</taxon>
        <taxon>Pinopsida</taxon>
        <taxon>Pinidae</taxon>
        <taxon>Conifers I</taxon>
        <taxon>Pinales</taxon>
        <taxon>Pinaceae</taxon>
        <taxon>Picea</taxon>
    </lineage>
</organism>
<name>A0A101M3V6_PICGL</name>
<dbReference type="AlphaFoldDB" id="A0A101M3V6"/>
<evidence type="ECO:0000256" key="1">
    <source>
        <dbReference type="SAM" id="MobiDB-lite"/>
    </source>
</evidence>